<dbReference type="GO" id="GO:0045202">
    <property type="term" value="C:synapse"/>
    <property type="evidence" value="ECO:0007669"/>
    <property type="project" value="GOC"/>
</dbReference>
<proteinExistence type="inferred from homology"/>
<dbReference type="InterPro" id="IPR050774">
    <property type="entry name" value="KCMF1/Dystrophin"/>
</dbReference>
<dbReference type="PROSITE" id="PS50135">
    <property type="entry name" value="ZF_ZZ_2"/>
    <property type="match status" value="1"/>
</dbReference>
<keyword evidence="6 8" id="KW-0863">Zinc-finger</keyword>
<evidence type="ECO:0000259" key="10">
    <source>
        <dbReference type="PROSITE" id="PS50135"/>
    </source>
</evidence>
<evidence type="ECO:0000313" key="12">
    <source>
        <dbReference type="EnsemblMetazoa" id="CapteP36969"/>
    </source>
</evidence>
<evidence type="ECO:0000256" key="3">
    <source>
        <dbReference type="ARBA" id="ARBA00012483"/>
    </source>
</evidence>
<reference evidence="12" key="3">
    <citation type="submission" date="2015-06" db="UniProtKB">
        <authorList>
            <consortium name="EnsemblMetazoa"/>
        </authorList>
    </citation>
    <scope>IDENTIFICATION</scope>
</reference>
<evidence type="ECO:0000256" key="4">
    <source>
        <dbReference type="ARBA" id="ARBA00022679"/>
    </source>
</evidence>
<dbReference type="EnsemblMetazoa" id="CapteT36969">
    <property type="protein sequence ID" value="CapteP36969"/>
    <property type="gene ID" value="CapteG36969"/>
</dbReference>
<comment type="similarity">
    <text evidence="2">Belongs to the KCMF1 family.</text>
</comment>
<dbReference type="OrthoDB" id="7873042at2759"/>
<dbReference type="AlphaFoldDB" id="R7TZW9"/>
<gene>
    <name evidence="11" type="ORF">CAPTEDRAFT_36969</name>
</gene>
<dbReference type="GO" id="GO:0008270">
    <property type="term" value="F:zinc ion binding"/>
    <property type="evidence" value="ECO:0007669"/>
    <property type="project" value="UniProtKB-KW"/>
</dbReference>
<organism evidence="11">
    <name type="scientific">Capitella teleta</name>
    <name type="common">Polychaete worm</name>
    <dbReference type="NCBI Taxonomy" id="283909"/>
    <lineage>
        <taxon>Eukaryota</taxon>
        <taxon>Metazoa</taxon>
        <taxon>Spiralia</taxon>
        <taxon>Lophotrochozoa</taxon>
        <taxon>Annelida</taxon>
        <taxon>Polychaeta</taxon>
        <taxon>Sedentaria</taxon>
        <taxon>Scolecida</taxon>
        <taxon>Capitellidae</taxon>
        <taxon>Capitella</taxon>
    </lineage>
</organism>
<dbReference type="EMBL" id="AMQN01010149">
    <property type="status" value="NOT_ANNOTATED_CDS"/>
    <property type="molecule type" value="Genomic_DNA"/>
</dbReference>
<protein>
    <recommendedName>
        <fullName evidence="3">RING-type E3 ubiquitin transferase</fullName>
        <ecNumber evidence="3">2.3.2.27</ecNumber>
    </recommendedName>
</protein>
<dbReference type="SUPFAM" id="SSF57850">
    <property type="entry name" value="RING/U-box"/>
    <property type="match status" value="1"/>
</dbReference>
<dbReference type="InterPro" id="IPR043145">
    <property type="entry name" value="Znf_ZZ_sf"/>
</dbReference>
<feature type="domain" description="ZZ-type" evidence="10">
    <location>
        <begin position="1"/>
        <end position="55"/>
    </location>
</feature>
<keyword evidence="5" id="KW-0479">Metal-binding</keyword>
<dbReference type="PANTHER" id="PTHR12268:SF13">
    <property type="entry name" value="E3 UBIQUITIN-PROTEIN LIGASE KCMF1"/>
    <property type="match status" value="1"/>
</dbReference>
<dbReference type="GO" id="GO:0099536">
    <property type="term" value="P:synaptic signaling"/>
    <property type="evidence" value="ECO:0007669"/>
    <property type="project" value="TreeGrafter"/>
</dbReference>
<dbReference type="GO" id="GO:0061630">
    <property type="term" value="F:ubiquitin protein ligase activity"/>
    <property type="evidence" value="ECO:0007669"/>
    <property type="project" value="UniProtKB-EC"/>
</dbReference>
<dbReference type="PANTHER" id="PTHR12268">
    <property type="entry name" value="E3 UBIQUITIN-PROTEIN LIGASE KCMF1"/>
    <property type="match status" value="1"/>
</dbReference>
<dbReference type="Pfam" id="PF05605">
    <property type="entry name" value="zf-Di19"/>
    <property type="match status" value="1"/>
</dbReference>
<evidence type="ECO:0000313" key="11">
    <source>
        <dbReference type="EMBL" id="ELT99167.1"/>
    </source>
</evidence>
<feature type="region of interest" description="Disordered" evidence="9">
    <location>
        <begin position="148"/>
        <end position="180"/>
    </location>
</feature>
<dbReference type="OMA" id="GRRPNMH"/>
<dbReference type="Pfam" id="PF00569">
    <property type="entry name" value="ZZ"/>
    <property type="match status" value="1"/>
</dbReference>
<feature type="compositionally biased region" description="Low complexity" evidence="9">
    <location>
        <begin position="168"/>
        <end position="179"/>
    </location>
</feature>
<dbReference type="CDD" id="cd02338">
    <property type="entry name" value="ZZ_PCMF_like"/>
    <property type="match status" value="1"/>
</dbReference>
<evidence type="ECO:0000256" key="1">
    <source>
        <dbReference type="ARBA" id="ARBA00000900"/>
    </source>
</evidence>
<dbReference type="InterPro" id="IPR008598">
    <property type="entry name" value="Di19_Zn-bd"/>
</dbReference>
<evidence type="ECO:0000256" key="2">
    <source>
        <dbReference type="ARBA" id="ARBA00010938"/>
    </source>
</evidence>
<dbReference type="SMART" id="SM00291">
    <property type="entry name" value="ZnF_ZZ"/>
    <property type="match status" value="1"/>
</dbReference>
<dbReference type="Proteomes" id="UP000014760">
    <property type="component" value="Unassembled WGS sequence"/>
</dbReference>
<dbReference type="Gene3D" id="3.30.60.90">
    <property type="match status" value="1"/>
</dbReference>
<reference evidence="13" key="1">
    <citation type="submission" date="2012-12" db="EMBL/GenBank/DDBJ databases">
        <authorList>
            <person name="Hellsten U."/>
            <person name="Grimwood J."/>
            <person name="Chapman J.A."/>
            <person name="Shapiro H."/>
            <person name="Aerts A."/>
            <person name="Otillar R.P."/>
            <person name="Terry A.Y."/>
            <person name="Boore J.L."/>
            <person name="Simakov O."/>
            <person name="Marletaz F."/>
            <person name="Cho S.-J."/>
            <person name="Edsinger-Gonzales E."/>
            <person name="Havlak P."/>
            <person name="Kuo D.-H."/>
            <person name="Larsson T."/>
            <person name="Lv J."/>
            <person name="Arendt D."/>
            <person name="Savage R."/>
            <person name="Osoegawa K."/>
            <person name="de Jong P."/>
            <person name="Lindberg D.R."/>
            <person name="Seaver E.C."/>
            <person name="Weisblat D.A."/>
            <person name="Putnam N.H."/>
            <person name="Grigoriev I.V."/>
            <person name="Rokhsar D.S."/>
        </authorList>
    </citation>
    <scope>NUCLEOTIDE SEQUENCE</scope>
    <source>
        <strain evidence="13">I ESC-2004</strain>
    </source>
</reference>
<accession>R7TZW9</accession>
<evidence type="ECO:0000256" key="7">
    <source>
        <dbReference type="ARBA" id="ARBA00022833"/>
    </source>
</evidence>
<evidence type="ECO:0000256" key="6">
    <source>
        <dbReference type="ARBA" id="ARBA00022771"/>
    </source>
</evidence>
<reference evidence="11 13" key="2">
    <citation type="journal article" date="2013" name="Nature">
        <title>Insights into bilaterian evolution from three spiralian genomes.</title>
        <authorList>
            <person name="Simakov O."/>
            <person name="Marletaz F."/>
            <person name="Cho S.J."/>
            <person name="Edsinger-Gonzales E."/>
            <person name="Havlak P."/>
            <person name="Hellsten U."/>
            <person name="Kuo D.H."/>
            <person name="Larsson T."/>
            <person name="Lv J."/>
            <person name="Arendt D."/>
            <person name="Savage R."/>
            <person name="Osoegawa K."/>
            <person name="de Jong P."/>
            <person name="Grimwood J."/>
            <person name="Chapman J.A."/>
            <person name="Shapiro H."/>
            <person name="Aerts A."/>
            <person name="Otillar R.P."/>
            <person name="Terry A.Y."/>
            <person name="Boore J.L."/>
            <person name="Grigoriev I.V."/>
            <person name="Lindberg D.R."/>
            <person name="Seaver E.C."/>
            <person name="Weisblat D.A."/>
            <person name="Putnam N.H."/>
            <person name="Rokhsar D.S."/>
        </authorList>
    </citation>
    <scope>NUCLEOTIDE SEQUENCE</scope>
    <source>
        <strain evidence="11 13">I ESC-2004</strain>
    </source>
</reference>
<evidence type="ECO:0000256" key="9">
    <source>
        <dbReference type="SAM" id="MobiDB-lite"/>
    </source>
</evidence>
<comment type="catalytic activity">
    <reaction evidence="1">
        <text>S-ubiquitinyl-[E2 ubiquitin-conjugating enzyme]-L-cysteine + [acceptor protein]-L-lysine = [E2 ubiquitin-conjugating enzyme]-L-cysteine + N(6)-ubiquitinyl-[acceptor protein]-L-lysine.</text>
        <dbReference type="EC" id="2.3.2.27"/>
    </reaction>
</comment>
<dbReference type="InterPro" id="IPR000433">
    <property type="entry name" value="Znf_ZZ"/>
</dbReference>
<sequence>GVSCDSCLKGNFRGRRYKCLICYDYDLCATCYEAGATTTRHTPDHPMQCILTRSDFDVYYGSEGLTPDQPQAFTCPFCGRMGFTEASLQEHVTSEHPHSSTEVVCPICASLPGGDPNHVTDDFAAHLALEHRAPRDFISFSIRHARRMQHPGRGITGSRSRRNMHFQPSSSSGLSGLSPANREAMDPIAELLSQLSSVRSRAAAAQSVSTQLQQLEMQLQTTR</sequence>
<dbReference type="HOGENOM" id="CLU_032080_0_0_1"/>
<keyword evidence="7" id="KW-0862">Zinc</keyword>
<dbReference type="STRING" id="283909.R7TZW9"/>
<name>R7TZW9_CAPTE</name>
<dbReference type="EC" id="2.3.2.27" evidence="3"/>
<evidence type="ECO:0000256" key="5">
    <source>
        <dbReference type="ARBA" id="ARBA00022723"/>
    </source>
</evidence>
<evidence type="ECO:0000256" key="8">
    <source>
        <dbReference type="PROSITE-ProRule" id="PRU00228"/>
    </source>
</evidence>
<dbReference type="PROSITE" id="PS01357">
    <property type="entry name" value="ZF_ZZ_1"/>
    <property type="match status" value="1"/>
</dbReference>
<feature type="non-terminal residue" evidence="11">
    <location>
        <position position="223"/>
    </location>
</feature>
<feature type="non-terminal residue" evidence="11">
    <location>
        <position position="1"/>
    </location>
</feature>
<dbReference type="EMBL" id="KB307163">
    <property type="protein sequence ID" value="ELT99167.1"/>
    <property type="molecule type" value="Genomic_DNA"/>
</dbReference>
<dbReference type="GO" id="GO:0005886">
    <property type="term" value="C:plasma membrane"/>
    <property type="evidence" value="ECO:0007669"/>
    <property type="project" value="TreeGrafter"/>
</dbReference>
<evidence type="ECO:0000313" key="13">
    <source>
        <dbReference type="Proteomes" id="UP000014760"/>
    </source>
</evidence>
<keyword evidence="13" id="KW-1185">Reference proteome</keyword>
<keyword evidence="4" id="KW-0808">Transferase</keyword>